<dbReference type="AlphaFoldDB" id="A0AAV4Y113"/>
<protein>
    <submittedName>
        <fullName evidence="1">Uncharacterized protein</fullName>
    </submittedName>
</protein>
<comment type="caution">
    <text evidence="1">The sequence shown here is derived from an EMBL/GenBank/DDBJ whole genome shotgun (WGS) entry which is preliminary data.</text>
</comment>
<proteinExistence type="predicted"/>
<gene>
    <name evidence="1" type="ORF">CEXT_737951</name>
</gene>
<keyword evidence="2" id="KW-1185">Reference proteome</keyword>
<evidence type="ECO:0000313" key="1">
    <source>
        <dbReference type="EMBL" id="GIY99916.1"/>
    </source>
</evidence>
<sequence>MLVRCNRRPKEFTMATKTLVQQPNYQVVDFCFPPLKYANAGQLLLRKRAGEGRERKSNDARWPKSSALEYKLNLLLRPASVGSASVIVCYLLVLSSREVRFVRRSSCASAPAIVLNTRRSFGKERK</sequence>
<name>A0AAV4Y113_CAEEX</name>
<dbReference type="EMBL" id="BPLR01018472">
    <property type="protein sequence ID" value="GIY99916.1"/>
    <property type="molecule type" value="Genomic_DNA"/>
</dbReference>
<reference evidence="1 2" key="1">
    <citation type="submission" date="2021-06" db="EMBL/GenBank/DDBJ databases">
        <title>Caerostris extrusa draft genome.</title>
        <authorList>
            <person name="Kono N."/>
            <person name="Arakawa K."/>
        </authorList>
    </citation>
    <scope>NUCLEOTIDE SEQUENCE [LARGE SCALE GENOMIC DNA]</scope>
</reference>
<accession>A0AAV4Y113</accession>
<evidence type="ECO:0000313" key="2">
    <source>
        <dbReference type="Proteomes" id="UP001054945"/>
    </source>
</evidence>
<organism evidence="1 2">
    <name type="scientific">Caerostris extrusa</name>
    <name type="common">Bark spider</name>
    <name type="synonym">Caerostris bankana</name>
    <dbReference type="NCBI Taxonomy" id="172846"/>
    <lineage>
        <taxon>Eukaryota</taxon>
        <taxon>Metazoa</taxon>
        <taxon>Ecdysozoa</taxon>
        <taxon>Arthropoda</taxon>
        <taxon>Chelicerata</taxon>
        <taxon>Arachnida</taxon>
        <taxon>Araneae</taxon>
        <taxon>Araneomorphae</taxon>
        <taxon>Entelegynae</taxon>
        <taxon>Araneoidea</taxon>
        <taxon>Araneidae</taxon>
        <taxon>Caerostris</taxon>
    </lineage>
</organism>
<dbReference type="Proteomes" id="UP001054945">
    <property type="component" value="Unassembled WGS sequence"/>
</dbReference>